<comment type="caution">
    <text evidence="1">The sequence shown here is derived from an EMBL/GenBank/DDBJ whole genome shotgun (WGS) entry which is preliminary data.</text>
</comment>
<evidence type="ECO:0000313" key="1">
    <source>
        <dbReference type="EMBL" id="KAJ0031661.1"/>
    </source>
</evidence>
<name>A0ACC0YB44_9ROSI</name>
<keyword evidence="2" id="KW-1185">Reference proteome</keyword>
<proteinExistence type="predicted"/>
<dbReference type="Proteomes" id="UP001163603">
    <property type="component" value="Chromosome 8"/>
</dbReference>
<sequence length="223" mass="25905">MASASEDSVAKQARTNFGFNVFSTMGELKDLEYESWTNWKHDVEFILALMDLDLALLEPKPTKPTHTSSPEEKAKYEKWERSNRISLMLMRSKMANQVRSFVPQSDEAKQYFAGIEKLVLQFEKHSSQLLYGKFWKVKYDIGEGNNVAERIFEMCSVADRLRVCGQEIPDELLMEFVLLSLPSQFDHVRISAAADGWKLNDVIAECSRWEKYLRQQNKFKMNV</sequence>
<evidence type="ECO:0000313" key="2">
    <source>
        <dbReference type="Proteomes" id="UP001163603"/>
    </source>
</evidence>
<accession>A0ACC0YB44</accession>
<protein>
    <submittedName>
        <fullName evidence="1">Uncharacterized protein</fullName>
    </submittedName>
</protein>
<gene>
    <name evidence="1" type="ORF">Pint_13638</name>
</gene>
<reference evidence="2" key="1">
    <citation type="journal article" date="2023" name="G3 (Bethesda)">
        <title>Genome assembly and association tests identify interacting loci associated with vigor, precocity, and sex in interspecific pistachio rootstocks.</title>
        <authorList>
            <person name="Palmer W."/>
            <person name="Jacygrad E."/>
            <person name="Sagayaradj S."/>
            <person name="Cavanaugh K."/>
            <person name="Han R."/>
            <person name="Bertier L."/>
            <person name="Beede B."/>
            <person name="Kafkas S."/>
            <person name="Golino D."/>
            <person name="Preece J."/>
            <person name="Michelmore R."/>
        </authorList>
    </citation>
    <scope>NUCLEOTIDE SEQUENCE [LARGE SCALE GENOMIC DNA]</scope>
</reference>
<organism evidence="1 2">
    <name type="scientific">Pistacia integerrima</name>
    <dbReference type="NCBI Taxonomy" id="434235"/>
    <lineage>
        <taxon>Eukaryota</taxon>
        <taxon>Viridiplantae</taxon>
        <taxon>Streptophyta</taxon>
        <taxon>Embryophyta</taxon>
        <taxon>Tracheophyta</taxon>
        <taxon>Spermatophyta</taxon>
        <taxon>Magnoliopsida</taxon>
        <taxon>eudicotyledons</taxon>
        <taxon>Gunneridae</taxon>
        <taxon>Pentapetalae</taxon>
        <taxon>rosids</taxon>
        <taxon>malvids</taxon>
        <taxon>Sapindales</taxon>
        <taxon>Anacardiaceae</taxon>
        <taxon>Pistacia</taxon>
    </lineage>
</organism>
<dbReference type="EMBL" id="CM047743">
    <property type="protein sequence ID" value="KAJ0031661.1"/>
    <property type="molecule type" value="Genomic_DNA"/>
</dbReference>